<evidence type="ECO:0000256" key="7">
    <source>
        <dbReference type="ARBA" id="ARBA00023285"/>
    </source>
</evidence>
<dbReference type="RefSeq" id="WP_110608963.1">
    <property type="nucleotide sequence ID" value="NZ_PDOD01000001.1"/>
</dbReference>
<accession>A0A323TK95</accession>
<keyword evidence="6" id="KW-0862">Zinc</keyword>
<dbReference type="SUPFAM" id="SSF55031">
    <property type="entry name" value="Bacterial exopeptidase dimerisation domain"/>
    <property type="match status" value="1"/>
</dbReference>
<dbReference type="InterPro" id="IPR010182">
    <property type="entry name" value="ArgE/DapE"/>
</dbReference>
<evidence type="ECO:0000256" key="6">
    <source>
        <dbReference type="ARBA" id="ARBA00022833"/>
    </source>
</evidence>
<evidence type="ECO:0000313" key="10">
    <source>
        <dbReference type="Proteomes" id="UP000248214"/>
    </source>
</evidence>
<protein>
    <submittedName>
        <fullName evidence="9">Acetylornithine deacetylase</fullName>
        <ecNumber evidence="9">3.5.1.16</ecNumber>
    </submittedName>
</protein>
<dbReference type="Pfam" id="PF07687">
    <property type="entry name" value="M20_dimer"/>
    <property type="match status" value="1"/>
</dbReference>
<evidence type="ECO:0000313" key="9">
    <source>
        <dbReference type="EMBL" id="PYZ95328.1"/>
    </source>
</evidence>
<dbReference type="EC" id="3.5.1.16" evidence="9"/>
<name>A0A323TK95_9BACI</name>
<dbReference type="PANTHER" id="PTHR43808:SF25">
    <property type="entry name" value="PEPTIDASE M20 DIMERISATION DOMAIN-CONTAINING PROTEIN"/>
    <property type="match status" value="1"/>
</dbReference>
<dbReference type="OrthoDB" id="9792335at2"/>
<dbReference type="InterPro" id="IPR050072">
    <property type="entry name" value="Peptidase_M20A"/>
</dbReference>
<comment type="cofactor">
    <cofactor evidence="2">
        <name>Zn(2+)</name>
        <dbReference type="ChEBI" id="CHEBI:29105"/>
    </cofactor>
</comment>
<dbReference type="PANTHER" id="PTHR43808">
    <property type="entry name" value="ACETYLORNITHINE DEACETYLASE"/>
    <property type="match status" value="1"/>
</dbReference>
<keyword evidence="10" id="KW-1185">Reference proteome</keyword>
<dbReference type="InterPro" id="IPR036264">
    <property type="entry name" value="Bact_exopeptidase_dim_dom"/>
</dbReference>
<comment type="cofactor">
    <cofactor evidence="1">
        <name>Co(2+)</name>
        <dbReference type="ChEBI" id="CHEBI:48828"/>
    </cofactor>
</comment>
<dbReference type="Gene3D" id="3.40.630.10">
    <property type="entry name" value="Zn peptidases"/>
    <property type="match status" value="1"/>
</dbReference>
<comment type="caution">
    <text evidence="9">The sequence shown here is derived from an EMBL/GenBank/DDBJ whole genome shotgun (WGS) entry which is preliminary data.</text>
</comment>
<keyword evidence="7" id="KW-0170">Cobalt</keyword>
<dbReference type="GO" id="GO:0046872">
    <property type="term" value="F:metal ion binding"/>
    <property type="evidence" value="ECO:0007669"/>
    <property type="project" value="UniProtKB-KW"/>
</dbReference>
<evidence type="ECO:0000256" key="1">
    <source>
        <dbReference type="ARBA" id="ARBA00001941"/>
    </source>
</evidence>
<dbReference type="Pfam" id="PF01546">
    <property type="entry name" value="Peptidase_M20"/>
    <property type="match status" value="1"/>
</dbReference>
<gene>
    <name evidence="9" type="ORF">CR194_03425</name>
</gene>
<dbReference type="InterPro" id="IPR002933">
    <property type="entry name" value="Peptidase_M20"/>
</dbReference>
<feature type="domain" description="Peptidase M20 dimerisation" evidence="8">
    <location>
        <begin position="197"/>
        <end position="304"/>
    </location>
</feature>
<keyword evidence="4" id="KW-0479">Metal-binding</keyword>
<dbReference type="NCBIfam" id="NF005373">
    <property type="entry name" value="PRK06915.1"/>
    <property type="match status" value="1"/>
</dbReference>
<dbReference type="Gene3D" id="3.30.70.360">
    <property type="match status" value="1"/>
</dbReference>
<organism evidence="9 10">
    <name type="scientific">Salipaludibacillus keqinensis</name>
    <dbReference type="NCBI Taxonomy" id="2045207"/>
    <lineage>
        <taxon>Bacteria</taxon>
        <taxon>Bacillati</taxon>
        <taxon>Bacillota</taxon>
        <taxon>Bacilli</taxon>
        <taxon>Bacillales</taxon>
        <taxon>Bacillaceae</taxon>
    </lineage>
</organism>
<evidence type="ECO:0000259" key="8">
    <source>
        <dbReference type="Pfam" id="PF07687"/>
    </source>
</evidence>
<evidence type="ECO:0000256" key="3">
    <source>
        <dbReference type="ARBA" id="ARBA00006247"/>
    </source>
</evidence>
<evidence type="ECO:0000256" key="2">
    <source>
        <dbReference type="ARBA" id="ARBA00001947"/>
    </source>
</evidence>
<keyword evidence="5 9" id="KW-0378">Hydrolase</keyword>
<comment type="similarity">
    <text evidence="3">Belongs to the peptidase M20A family.</text>
</comment>
<dbReference type="AlphaFoldDB" id="A0A323TK95"/>
<reference evidence="9 10" key="1">
    <citation type="submission" date="2017-10" db="EMBL/GenBank/DDBJ databases">
        <title>Bacillus sp. nov., a halophilic bacterium isolated from a Keqin Lake.</title>
        <authorList>
            <person name="Wang H."/>
        </authorList>
    </citation>
    <scope>NUCLEOTIDE SEQUENCE [LARGE SCALE GENOMIC DNA]</scope>
    <source>
        <strain evidence="9 10">KQ-12</strain>
    </source>
</reference>
<evidence type="ECO:0000256" key="4">
    <source>
        <dbReference type="ARBA" id="ARBA00022723"/>
    </source>
</evidence>
<dbReference type="Proteomes" id="UP000248214">
    <property type="component" value="Unassembled WGS sequence"/>
</dbReference>
<dbReference type="InterPro" id="IPR011650">
    <property type="entry name" value="Peptidase_M20_dimer"/>
</dbReference>
<dbReference type="SUPFAM" id="SSF53187">
    <property type="entry name" value="Zn-dependent exopeptidases"/>
    <property type="match status" value="1"/>
</dbReference>
<dbReference type="NCBIfam" id="TIGR01910">
    <property type="entry name" value="DapE-ArgE"/>
    <property type="match status" value="1"/>
</dbReference>
<sequence>MKIQKWMDEHEQKLIDQLQEMVREPSVQLNEWGIQQKIAEWLEDLDFSVDMWEPSGTELFSHKAFMSKRENFKGSPNVVGVKKGAGRGKSIVLNGHVDVVPEGDLTDWREDPYAGMIKEGKLYGRGSTDMKGGNAAMLFALQAIDALDIQLKGDVIFHSVIEEESGGAGTLAAILKGYTADAALIPEPSNMKIFPKQQGSMWFRLNVKGKSAHGGTSYEGVNAITKTKQVLEVLEELENTRNARVTDPLFAQAPIPLPINVGVIEGGSWPSSVPDLVKIEGRVGISPEETVEEVQAEFHEAIHSLEETDPWFKSHPVEVEWFGARWLPGAINVDHPFMKILTKQYERVMGEQPPVEAAPWGTDGGILTAVGKTPSVVFGPGVTKMAHQANEYIKLVDVRRCAEVIAATLVNWCNEEENG</sequence>
<dbReference type="EMBL" id="PDOD01000001">
    <property type="protein sequence ID" value="PYZ95328.1"/>
    <property type="molecule type" value="Genomic_DNA"/>
</dbReference>
<proteinExistence type="inferred from homology"/>
<evidence type="ECO:0000256" key="5">
    <source>
        <dbReference type="ARBA" id="ARBA00022801"/>
    </source>
</evidence>
<dbReference type="GO" id="GO:0008777">
    <property type="term" value="F:acetylornithine deacetylase activity"/>
    <property type="evidence" value="ECO:0007669"/>
    <property type="project" value="UniProtKB-EC"/>
</dbReference>